<dbReference type="OrthoDB" id="432970at2759"/>
<proteinExistence type="predicted"/>
<keyword evidence="2 4" id="KW-0863">Zinc-finger</keyword>
<gene>
    <name evidence="6" type="ORF">MBM_01267</name>
</gene>
<dbReference type="Pfam" id="PF01753">
    <property type="entry name" value="zf-MYND"/>
    <property type="match status" value="1"/>
</dbReference>
<evidence type="ECO:0000256" key="3">
    <source>
        <dbReference type="ARBA" id="ARBA00022833"/>
    </source>
</evidence>
<dbReference type="GeneID" id="18757202"/>
<dbReference type="PROSITE" id="PS01360">
    <property type="entry name" value="ZF_MYND_1"/>
    <property type="match status" value="1"/>
</dbReference>
<dbReference type="GO" id="GO:0008270">
    <property type="term" value="F:zinc ion binding"/>
    <property type="evidence" value="ECO:0007669"/>
    <property type="project" value="UniProtKB-KW"/>
</dbReference>
<dbReference type="Proteomes" id="UP000006753">
    <property type="component" value="Unassembled WGS sequence"/>
</dbReference>
<feature type="domain" description="MYND-type" evidence="5">
    <location>
        <begin position="159"/>
        <end position="196"/>
    </location>
</feature>
<keyword evidence="1" id="KW-0479">Metal-binding</keyword>
<evidence type="ECO:0000259" key="5">
    <source>
        <dbReference type="PROSITE" id="PS50865"/>
    </source>
</evidence>
<dbReference type="AlphaFoldDB" id="K1WSK2"/>
<keyword evidence="3" id="KW-0862">Zinc</keyword>
<organism evidence="6 7">
    <name type="scientific">Marssonina brunnea f. sp. multigermtubi (strain MB_m1)</name>
    <name type="common">Marssonina leaf spot fungus</name>
    <dbReference type="NCBI Taxonomy" id="1072389"/>
    <lineage>
        <taxon>Eukaryota</taxon>
        <taxon>Fungi</taxon>
        <taxon>Dikarya</taxon>
        <taxon>Ascomycota</taxon>
        <taxon>Pezizomycotina</taxon>
        <taxon>Leotiomycetes</taxon>
        <taxon>Helotiales</taxon>
        <taxon>Drepanopezizaceae</taxon>
        <taxon>Drepanopeziza</taxon>
    </lineage>
</organism>
<dbReference type="PROSITE" id="PS50865">
    <property type="entry name" value="ZF_MYND_2"/>
    <property type="match status" value="1"/>
</dbReference>
<accession>K1WSK2</accession>
<dbReference type="KEGG" id="mbe:MBM_01267"/>
<evidence type="ECO:0000256" key="4">
    <source>
        <dbReference type="PROSITE-ProRule" id="PRU00134"/>
    </source>
</evidence>
<dbReference type="InterPro" id="IPR002893">
    <property type="entry name" value="Znf_MYND"/>
</dbReference>
<dbReference type="InParanoid" id="K1WSK2"/>
<dbReference type="HOGENOM" id="CLU_1337757_0_0_1"/>
<evidence type="ECO:0000313" key="7">
    <source>
        <dbReference type="Proteomes" id="UP000006753"/>
    </source>
</evidence>
<dbReference type="eggNOG" id="ENOG502SGJK">
    <property type="taxonomic scope" value="Eukaryota"/>
</dbReference>
<evidence type="ECO:0000256" key="1">
    <source>
        <dbReference type="ARBA" id="ARBA00022723"/>
    </source>
</evidence>
<reference evidence="6 7" key="1">
    <citation type="journal article" date="2012" name="BMC Genomics">
        <title>Sequencing the genome of Marssonina brunnea reveals fungus-poplar co-evolution.</title>
        <authorList>
            <person name="Zhu S."/>
            <person name="Cao Y.-Z."/>
            <person name="Jiang C."/>
            <person name="Tan B.-Y."/>
            <person name="Wang Z."/>
            <person name="Feng S."/>
            <person name="Zhang L."/>
            <person name="Su X.-H."/>
            <person name="Brejova B."/>
            <person name="Vinar T."/>
            <person name="Xu M."/>
            <person name="Wang M.-X."/>
            <person name="Zhang S.-G."/>
            <person name="Huang M.-R."/>
            <person name="Wu R."/>
            <person name="Zhou Y."/>
        </authorList>
    </citation>
    <scope>NUCLEOTIDE SEQUENCE [LARGE SCALE GENOMIC DNA]</scope>
    <source>
        <strain evidence="6 7">MB_m1</strain>
    </source>
</reference>
<sequence length="214" mass="23179">MPPPKQSLKPTATEAMVPIEYVAGVFESNLKAGGKIKLYHFAELAPASLVLPHGNAIPDKEKIKSFMETIVRRNNFEILYRRPWLCTICSKKAKVLIHNASTGQGVPKSPTDTGFMSKIFDTIAPLCGSGGTCQREATQLVQDYSRSGAVHCSGGLSSCHLCGKMEGVKLCSGCMIFGFCSKECQVKAWPTHKHACKQSQKIAEGFKKAAAAKE</sequence>
<protein>
    <recommendedName>
        <fullName evidence="5">MYND-type domain-containing protein</fullName>
    </recommendedName>
</protein>
<name>K1WSK2_MARBU</name>
<dbReference type="EMBL" id="JH921429">
    <property type="protein sequence ID" value="EKD20585.1"/>
    <property type="molecule type" value="Genomic_DNA"/>
</dbReference>
<dbReference type="Gene3D" id="6.10.140.2220">
    <property type="match status" value="1"/>
</dbReference>
<evidence type="ECO:0000313" key="6">
    <source>
        <dbReference type="EMBL" id="EKD20585.1"/>
    </source>
</evidence>
<evidence type="ECO:0000256" key="2">
    <source>
        <dbReference type="ARBA" id="ARBA00022771"/>
    </source>
</evidence>
<keyword evidence="7" id="KW-1185">Reference proteome</keyword>
<dbReference type="SUPFAM" id="SSF144232">
    <property type="entry name" value="HIT/MYND zinc finger-like"/>
    <property type="match status" value="1"/>
</dbReference>